<protein>
    <submittedName>
        <fullName evidence="1">Uncharacterized protein</fullName>
    </submittedName>
</protein>
<dbReference type="AlphaFoldDB" id="A0A4Y2D4V6"/>
<comment type="caution">
    <text evidence="1">The sequence shown here is derived from an EMBL/GenBank/DDBJ whole genome shotgun (WGS) entry which is preliminary data.</text>
</comment>
<accession>A0A4Y2D4V6</accession>
<dbReference type="Proteomes" id="UP000499080">
    <property type="component" value="Unassembled WGS sequence"/>
</dbReference>
<organism evidence="1 2">
    <name type="scientific">Araneus ventricosus</name>
    <name type="common">Orbweaver spider</name>
    <name type="synonym">Epeira ventricosa</name>
    <dbReference type="NCBI Taxonomy" id="182803"/>
    <lineage>
        <taxon>Eukaryota</taxon>
        <taxon>Metazoa</taxon>
        <taxon>Ecdysozoa</taxon>
        <taxon>Arthropoda</taxon>
        <taxon>Chelicerata</taxon>
        <taxon>Arachnida</taxon>
        <taxon>Araneae</taxon>
        <taxon>Araneomorphae</taxon>
        <taxon>Entelegynae</taxon>
        <taxon>Araneoidea</taxon>
        <taxon>Araneidae</taxon>
        <taxon>Araneus</taxon>
    </lineage>
</organism>
<gene>
    <name evidence="1" type="ORF">AVEN_21913_1</name>
</gene>
<evidence type="ECO:0000313" key="2">
    <source>
        <dbReference type="Proteomes" id="UP000499080"/>
    </source>
</evidence>
<proteinExistence type="predicted"/>
<sequence length="192" mass="21321">MSCSRIIKQELASPGGTKMVGGVLPPSSDNTYLLRERSGRGQVIGYQDSGLSTRAIAATVIQCSRMPRQDGVSLCVYLQSHRKQQEGWDGPHNFEPRSDDENDTYAGTLLSKLTRYTSGCKFHHHLWFNVQRAHMHNEVSVESDFEPGTLQPQDLTTRPKRLTPAIAGFMASVDHSPRPSPSGFFLNLSIFS</sequence>
<reference evidence="1 2" key="1">
    <citation type="journal article" date="2019" name="Sci. Rep.">
        <title>Orb-weaving spider Araneus ventricosus genome elucidates the spidroin gene catalogue.</title>
        <authorList>
            <person name="Kono N."/>
            <person name="Nakamura H."/>
            <person name="Ohtoshi R."/>
            <person name="Moran D.A.P."/>
            <person name="Shinohara A."/>
            <person name="Yoshida Y."/>
            <person name="Fujiwara M."/>
            <person name="Mori M."/>
            <person name="Tomita M."/>
            <person name="Arakawa K."/>
        </authorList>
    </citation>
    <scope>NUCLEOTIDE SEQUENCE [LARGE SCALE GENOMIC DNA]</scope>
</reference>
<name>A0A4Y2D4V6_ARAVE</name>
<evidence type="ECO:0000313" key="1">
    <source>
        <dbReference type="EMBL" id="GBM10585.1"/>
    </source>
</evidence>
<keyword evidence="2" id="KW-1185">Reference proteome</keyword>
<dbReference type="EMBL" id="BGPR01000288">
    <property type="protein sequence ID" value="GBM10585.1"/>
    <property type="molecule type" value="Genomic_DNA"/>
</dbReference>